<dbReference type="AlphaFoldDB" id="A0A0A9FKD0"/>
<dbReference type="EMBL" id="GBRH01187310">
    <property type="protein sequence ID" value="JAE10586.1"/>
    <property type="molecule type" value="Transcribed_RNA"/>
</dbReference>
<evidence type="ECO:0000256" key="1">
    <source>
        <dbReference type="SAM" id="SignalP"/>
    </source>
</evidence>
<feature type="chain" id="PRO_5002062201" evidence="1">
    <location>
        <begin position="33"/>
        <end position="124"/>
    </location>
</feature>
<feature type="signal peptide" evidence="1">
    <location>
        <begin position="1"/>
        <end position="32"/>
    </location>
</feature>
<evidence type="ECO:0000313" key="2">
    <source>
        <dbReference type="EMBL" id="JAE10586.1"/>
    </source>
</evidence>
<keyword evidence="1" id="KW-0732">Signal</keyword>
<name>A0A0A9FKD0_ARUDO</name>
<sequence length="124" mass="13172">MHVPPRSTPPQLLSRITILLLLLLPCRRIVQQYKVADGDEPVVVAANYGVSGGANGLPLSYHHAPMAESSRPHLLYTLPSAVPAMPVFHGAGADGLEEGPLWSPRFTPLAHPLASPIPSLGFEG</sequence>
<reference evidence="2" key="2">
    <citation type="journal article" date="2015" name="Data Brief">
        <title>Shoot transcriptome of the giant reed, Arundo donax.</title>
        <authorList>
            <person name="Barrero R.A."/>
            <person name="Guerrero F.D."/>
            <person name="Moolhuijzen P."/>
            <person name="Goolsby J.A."/>
            <person name="Tidwell J."/>
            <person name="Bellgard S.E."/>
            <person name="Bellgard M.I."/>
        </authorList>
    </citation>
    <scope>NUCLEOTIDE SEQUENCE</scope>
    <source>
        <tissue evidence="2">Shoot tissue taken approximately 20 cm above the soil surface</tissue>
    </source>
</reference>
<protein>
    <submittedName>
        <fullName evidence="2">Uncharacterized protein</fullName>
    </submittedName>
</protein>
<proteinExistence type="predicted"/>
<reference evidence="2" key="1">
    <citation type="submission" date="2014-09" db="EMBL/GenBank/DDBJ databases">
        <authorList>
            <person name="Magalhaes I.L.F."/>
            <person name="Oliveira U."/>
            <person name="Santos F.R."/>
            <person name="Vidigal T.H.D.A."/>
            <person name="Brescovit A.D."/>
            <person name="Santos A.J."/>
        </authorList>
    </citation>
    <scope>NUCLEOTIDE SEQUENCE</scope>
    <source>
        <tissue evidence="2">Shoot tissue taken approximately 20 cm above the soil surface</tissue>
    </source>
</reference>
<accession>A0A0A9FKD0</accession>
<organism evidence="2">
    <name type="scientific">Arundo donax</name>
    <name type="common">Giant reed</name>
    <name type="synonym">Donax arundinaceus</name>
    <dbReference type="NCBI Taxonomy" id="35708"/>
    <lineage>
        <taxon>Eukaryota</taxon>
        <taxon>Viridiplantae</taxon>
        <taxon>Streptophyta</taxon>
        <taxon>Embryophyta</taxon>
        <taxon>Tracheophyta</taxon>
        <taxon>Spermatophyta</taxon>
        <taxon>Magnoliopsida</taxon>
        <taxon>Liliopsida</taxon>
        <taxon>Poales</taxon>
        <taxon>Poaceae</taxon>
        <taxon>PACMAD clade</taxon>
        <taxon>Arundinoideae</taxon>
        <taxon>Arundineae</taxon>
        <taxon>Arundo</taxon>
    </lineage>
</organism>